<gene>
    <name evidence="2" type="ORF">CEPIT_LOCUS30329</name>
</gene>
<keyword evidence="3" id="KW-1185">Reference proteome</keyword>
<dbReference type="AlphaFoldDB" id="A0AAV0F3I4"/>
<name>A0AAV0F3I4_9ASTE</name>
<reference evidence="2" key="1">
    <citation type="submission" date="2022-07" db="EMBL/GenBank/DDBJ databases">
        <authorList>
            <person name="Macas J."/>
            <person name="Novak P."/>
            <person name="Neumann P."/>
        </authorList>
    </citation>
    <scope>NUCLEOTIDE SEQUENCE</scope>
</reference>
<evidence type="ECO:0000313" key="3">
    <source>
        <dbReference type="Proteomes" id="UP001152523"/>
    </source>
</evidence>
<organism evidence="2 3">
    <name type="scientific">Cuscuta epithymum</name>
    <dbReference type="NCBI Taxonomy" id="186058"/>
    <lineage>
        <taxon>Eukaryota</taxon>
        <taxon>Viridiplantae</taxon>
        <taxon>Streptophyta</taxon>
        <taxon>Embryophyta</taxon>
        <taxon>Tracheophyta</taxon>
        <taxon>Spermatophyta</taxon>
        <taxon>Magnoliopsida</taxon>
        <taxon>eudicotyledons</taxon>
        <taxon>Gunneridae</taxon>
        <taxon>Pentapetalae</taxon>
        <taxon>asterids</taxon>
        <taxon>lamiids</taxon>
        <taxon>Solanales</taxon>
        <taxon>Convolvulaceae</taxon>
        <taxon>Cuscuteae</taxon>
        <taxon>Cuscuta</taxon>
        <taxon>Cuscuta subgen. Cuscuta</taxon>
    </lineage>
</organism>
<sequence>MPSRQKHTKGAVACSSRGSASRYQPKFPLEKDEMKYVEILPKSMGTLYHPDEDTLNAAGVRNEVMQLLRRRWWRHLFFDIRDPTYREITCEVLASLRMPKVIPMDDNLRPVIRFRAFEEDHVISMSDIEYHLGFTRIEDSGQHEVALIDLPPGVNRQAFWESISTGGEEYKPKKFPSTLHFPRQYRIIHALLSSTITGKAEVADKVTSTDLFCLYRITHNRKPHMGYLIAKLLHRQSTNHIKSIYVGPFITRLLSGMGYGDRFVGMEESSSFLPLTKLPEVNREFLGGEFGWSRQQREEGSRHPSR</sequence>
<dbReference type="Proteomes" id="UP001152523">
    <property type="component" value="Unassembled WGS sequence"/>
</dbReference>
<proteinExistence type="predicted"/>
<evidence type="ECO:0000313" key="2">
    <source>
        <dbReference type="EMBL" id="CAH9130052.1"/>
    </source>
</evidence>
<evidence type="ECO:0000256" key="1">
    <source>
        <dbReference type="SAM" id="MobiDB-lite"/>
    </source>
</evidence>
<dbReference type="EMBL" id="CAMAPF010000958">
    <property type="protein sequence ID" value="CAH9130052.1"/>
    <property type="molecule type" value="Genomic_DNA"/>
</dbReference>
<protein>
    <submittedName>
        <fullName evidence="2">Uncharacterized protein</fullName>
    </submittedName>
</protein>
<comment type="caution">
    <text evidence="2">The sequence shown here is derived from an EMBL/GenBank/DDBJ whole genome shotgun (WGS) entry which is preliminary data.</text>
</comment>
<feature type="region of interest" description="Disordered" evidence="1">
    <location>
        <begin position="1"/>
        <end position="23"/>
    </location>
</feature>
<accession>A0AAV0F3I4</accession>